<dbReference type="EMBL" id="FXTD01000010">
    <property type="protein sequence ID" value="SMO81526.1"/>
    <property type="molecule type" value="Genomic_DNA"/>
</dbReference>
<evidence type="ECO:0000256" key="1">
    <source>
        <dbReference type="SAM" id="MobiDB-lite"/>
    </source>
</evidence>
<reference evidence="2 3" key="1">
    <citation type="submission" date="2017-05" db="EMBL/GenBank/DDBJ databases">
        <authorList>
            <person name="Varghese N."/>
            <person name="Submissions S."/>
        </authorList>
    </citation>
    <scope>NUCLEOTIDE SEQUENCE [LARGE SCALE GENOMIC DNA]</scope>
    <source>
        <strain evidence="2 3">DSM 19504</strain>
    </source>
</reference>
<dbReference type="CDD" id="cd22231">
    <property type="entry name" value="RHH_NikR_HicB-like"/>
    <property type="match status" value="1"/>
</dbReference>
<dbReference type="OrthoDB" id="329946at2157"/>
<keyword evidence="3" id="KW-1185">Reference proteome</keyword>
<organism evidence="2 3">
    <name type="scientific">Halorubrum cibi</name>
    <dbReference type="NCBI Taxonomy" id="413815"/>
    <lineage>
        <taxon>Archaea</taxon>
        <taxon>Methanobacteriati</taxon>
        <taxon>Methanobacteriota</taxon>
        <taxon>Stenosarchaea group</taxon>
        <taxon>Halobacteria</taxon>
        <taxon>Halobacteriales</taxon>
        <taxon>Haloferacaceae</taxon>
        <taxon>Halorubrum</taxon>
    </lineage>
</organism>
<proteinExistence type="predicted"/>
<evidence type="ECO:0000313" key="3">
    <source>
        <dbReference type="Proteomes" id="UP000319712"/>
    </source>
</evidence>
<evidence type="ECO:0008006" key="4">
    <source>
        <dbReference type="Google" id="ProtNLM"/>
    </source>
</evidence>
<name>A0A521EC68_9EURY</name>
<protein>
    <recommendedName>
        <fullName evidence="4">Ribbon-helix-helix protein, copG family</fullName>
    </recommendedName>
</protein>
<dbReference type="AlphaFoldDB" id="A0A521EC68"/>
<evidence type="ECO:0000313" key="2">
    <source>
        <dbReference type="EMBL" id="SMO81526.1"/>
    </source>
</evidence>
<feature type="region of interest" description="Disordered" evidence="1">
    <location>
        <begin position="129"/>
        <end position="152"/>
    </location>
</feature>
<dbReference type="RefSeq" id="WP_142987346.1">
    <property type="nucleotide sequence ID" value="NZ_FXTD01000010.1"/>
</dbReference>
<dbReference type="Proteomes" id="UP000319712">
    <property type="component" value="Unassembled WGS sequence"/>
</dbReference>
<accession>A0A521EC68</accession>
<sequence>MSDDGVHVTSRIRDPELVDALEAASEEMGSRSEAIRAAVRETYVGDSDETNEGTDEIPVKARDAHRELVEWAGIGGRLELDTAESVLANQLNIQKEAVRKTVIYPLKREDALRVHQGIHTVTLVIGRLDGDEVEPREPPATASGDAVADGGTRERLDELAAAGVEVADGDE</sequence>
<gene>
    <name evidence="2" type="ORF">SAMN06264867_11025</name>
</gene>